<dbReference type="Proteomes" id="UP000289323">
    <property type="component" value="Unassembled WGS sequence"/>
</dbReference>
<evidence type="ECO:0000256" key="6">
    <source>
        <dbReference type="SAM" id="MobiDB-lite"/>
    </source>
</evidence>
<dbReference type="PANTHER" id="PTHR12827:SF3">
    <property type="entry name" value="ANAPHASE-PROMOTING COMPLEX SUBUNIT 1"/>
    <property type="match status" value="1"/>
</dbReference>
<dbReference type="GO" id="GO:0007091">
    <property type="term" value="P:metaphase/anaphase transition of mitotic cell cycle"/>
    <property type="evidence" value="ECO:0007669"/>
    <property type="project" value="TreeGrafter"/>
</dbReference>
<dbReference type="GO" id="GO:0005680">
    <property type="term" value="C:anaphase-promoting complex"/>
    <property type="evidence" value="ECO:0007669"/>
    <property type="project" value="InterPro"/>
</dbReference>
<keyword evidence="5" id="KW-0131">Cell cycle</keyword>
<reference evidence="9 10" key="1">
    <citation type="submission" date="2018-04" db="EMBL/GenBank/DDBJ databases">
        <authorList>
            <person name="Huttner S."/>
            <person name="Dainat J."/>
        </authorList>
    </citation>
    <scope>NUCLEOTIDE SEQUENCE [LARGE SCALE GENOMIC DNA]</scope>
</reference>
<dbReference type="PANTHER" id="PTHR12827">
    <property type="entry name" value="MEIOTIC CHECKPOINT REGULATOR TSG24 FAMILY MEMBER"/>
    <property type="match status" value="1"/>
</dbReference>
<comment type="similarity">
    <text evidence="1">Belongs to the APC1 family.</text>
</comment>
<dbReference type="FunFam" id="1.25.10.10:FF:000400">
    <property type="entry name" value="20S cyclosome subunit (APC1/BimE), putative"/>
    <property type="match status" value="1"/>
</dbReference>
<evidence type="ECO:0000256" key="4">
    <source>
        <dbReference type="ARBA" id="ARBA00022776"/>
    </source>
</evidence>
<feature type="domain" description="Anaphase-promoting complex subunit 1 N-terminal" evidence="7">
    <location>
        <begin position="30"/>
        <end position="778"/>
    </location>
</feature>
<dbReference type="Pfam" id="PF20518">
    <property type="entry name" value="Apc1_MidN"/>
    <property type="match status" value="1"/>
</dbReference>
<evidence type="ECO:0000313" key="10">
    <source>
        <dbReference type="Proteomes" id="UP000289323"/>
    </source>
</evidence>
<dbReference type="FunFam" id="1.25.10.10:FF:000217">
    <property type="entry name" value="20S cyclosome subunit (APC1/BimE)"/>
    <property type="match status" value="1"/>
</dbReference>
<sequence length="2037" mass="221831">MASVTSLGVHQPIGLRHAIEEGILPPNPPASTYTWEVTVSNEDGCEHEDELLTTDSAVVWSRGGLFRKTFRFELEKESVTQALLAYFPAAADEPGADPAANGHADDRAEKKRPALSRALVVFLKTRAHIYFLSGTSHVVHMPFEVESACAGPRGVIIQRKPRVDGTSVALKLPKVPPASFVSSQPLSAPQRNRDRSFTEFSTEGLGNLRVLPLRTSLTLENMWQQPIETPDSHWPRLVCLTDPLLEIGLVVTHSDTQKAGKVRKAATGPLFLARSEEILHIETVKIPSTFEAGSAELTIAVTVNREASTYTIWQLTYLENQDPFFGSQTKKKPRPTRRRSSMAPGLASGAATPVHASTRESFGAPLPGKKTRKSGKVDEKDNALEKALSSLDPGKGNDATRRQSRRVSSLLARADLSASQDRATFAEQSMHAGHGGRRVDSHGSQRPRLSSGYGGPSFGGPFNFNRSVSQLPEAPVDDLLEELRAGGDFEGFHNMGLDDHDFDGLAHEVLLTKIQSVSMENSNVRYSLSSKPARTQAKVFILAGPSTATDDHGRALLLVAIQDPVDKRLQLLTLHIEIHEDQTPPKTNKNAPQHWSAINVIAGEPRRVQSVVDSCKISDGSESILVLSEDQTGERALSLQSPWGKVVTVSPPLLFEDNVSSLEYRGGLKPDGAGLAWPAAGLDISGTQIDSLCHPSSRGVVDLRDREGRFHRIRIQLQPSSPQVRAVLDVCRSVLHASCADRMVAGWCHVVQWLRDARLRGLEQPIADMEWSAVTVLLLACFLALGHNSETSLRTLGAEPVTTATAKNKWELVQLRESPNSSALPPWLRSKAWQSLVSVASGNPDTWPSNNFITFHIRLAKRWIASLGGLAAFGFEGYLPTALNRIGHPREAAASSLLLALHLLVEEQKLNILSPEDVSPGLSDLKAILCQLFRWVGWMRYEATYALGGQADPINSPSLASFAGAGLAEPASDYCVLTWIQRHLAGSGGSEFPTLSSLYTTATGDPLSGRLRRQLWASLTPRTVMFEKFFSRLGPSTNHYEAVVAMHECGFTPQVLESLPEAVLTPLQDAISICQPSPPPSWPKGLLTLVGRTDMSGVLQPHKTGRALASAVSAPSHDAKWDFRMLSQHLDGFNDHVEETGAAERQAVVRSIFKEDRRLNEAQALLSTVKNRIVRLEPKPEWTEAEYLERQKELVTTVATSTLAIPAGRGLLYFGLRYPLLTQKYHIAGFNLTCLVKPVNNMVSVDKSQFPEEKMTWAFFHQGVAGGLAISPQAKGIDTSWILYNKPGQDLSNRHAGFLLALGLNGHLKSVAKWVAFKYLTPKHTMTTIGLLLGLAASYLGTMDALMTRLLSVHVTRMLPRGAADLNLSTATQTAGVMGIGLLYCNSQHRRMSEIMLSEIEHVGDEEEEEECVRDESYRLAAGFALGFINLGKGNDLRGLRDMHLTEKLLTMATATKRVDLVHVLDWSAAGAVVAIALIYMKSEDHVVARKIDVPDTVLQFDYVRPDILLLRTVAKNLILWNEVDATFEWIRDGLPPEYRTRFQLTSIASLQSKDLPFFSITAGLCFALGLRFAGSANVRVRDLLIHYLDEFMRIVRIPVSNFDSELARSNATMCMNLVALSCATVMAGTGDIPVLRRLRALHGRDDANTTYGSHLAAHLAIGALFLGCGTATFGTNDLAIAALLLAFYPLFPANVQDNRSHLQAFIHFWVLATESRCLVAKDLATGQPLNVPILVHLKPGCASAVAAASQTGSDPSDPEAITLRRQTPCLLPPLDDISRVVTDARSLGYWDLTLDFAHSPQLAHDFRKNQTVYLRRRPAHESTFPATLRALGANNTNNLAINSDVGASVLETGAADQRATEPLEWVFGTDALRNLTRAERAVVLDRLGSGDGSVGEGEGASTAVDARLVLRAGLDAACWSRDRLLGLRLLFEWAERRGVFAGERGGRVAAVEGGAAAASTATAASSRSKRGKKTGAAAKGKKKVAVGPSLQDLGGESEMGPPAGDSVMEGAEPCWWLRDSAIEELKGRVWLAGREE</sequence>
<feature type="region of interest" description="Disordered" evidence="6">
    <location>
        <begin position="387"/>
        <end position="406"/>
    </location>
</feature>
<evidence type="ECO:0000259" key="7">
    <source>
        <dbReference type="Pfam" id="PF12859"/>
    </source>
</evidence>
<dbReference type="InterPro" id="IPR046794">
    <property type="entry name" value="Apc1_MidN"/>
</dbReference>
<feature type="region of interest" description="Disordered" evidence="6">
    <location>
        <begin position="428"/>
        <end position="449"/>
    </location>
</feature>
<dbReference type="GO" id="GO:0060090">
    <property type="term" value="F:molecular adaptor activity"/>
    <property type="evidence" value="ECO:0007669"/>
    <property type="project" value="TreeGrafter"/>
</dbReference>
<evidence type="ECO:0000256" key="3">
    <source>
        <dbReference type="ARBA" id="ARBA00022737"/>
    </source>
</evidence>
<proteinExistence type="inferred from homology"/>
<organism evidence="9 10">
    <name type="scientific">Thermothielavioides terrestris</name>
    <dbReference type="NCBI Taxonomy" id="2587410"/>
    <lineage>
        <taxon>Eukaryota</taxon>
        <taxon>Fungi</taxon>
        <taxon>Dikarya</taxon>
        <taxon>Ascomycota</taxon>
        <taxon>Pezizomycotina</taxon>
        <taxon>Sordariomycetes</taxon>
        <taxon>Sordariomycetidae</taxon>
        <taxon>Sordariales</taxon>
        <taxon>Chaetomiaceae</taxon>
        <taxon>Thermothielavioides</taxon>
    </lineage>
</organism>
<dbReference type="EMBL" id="OUUZ01000013">
    <property type="protein sequence ID" value="SPQ24305.1"/>
    <property type="molecule type" value="Genomic_DNA"/>
</dbReference>
<keyword evidence="4" id="KW-0498">Mitosis</keyword>
<dbReference type="GO" id="GO:0051301">
    <property type="term" value="P:cell division"/>
    <property type="evidence" value="ECO:0007669"/>
    <property type="project" value="UniProtKB-KW"/>
</dbReference>
<accession>A0A3S4B826</accession>
<evidence type="ECO:0000256" key="2">
    <source>
        <dbReference type="ARBA" id="ARBA00022618"/>
    </source>
</evidence>
<feature type="region of interest" description="Disordered" evidence="6">
    <location>
        <begin position="1963"/>
        <end position="2010"/>
    </location>
</feature>
<feature type="region of interest" description="Disordered" evidence="6">
    <location>
        <begin position="324"/>
        <end position="381"/>
    </location>
</feature>
<protein>
    <submittedName>
        <fullName evidence="9">4e9f28e0-e5ac-4a5d-ac91-5e93c4de7d59</fullName>
    </submittedName>
</protein>
<gene>
    <name evidence="9" type="ORF">TT172_LOCUS6724</name>
</gene>
<dbReference type="Gene3D" id="1.25.10.10">
    <property type="entry name" value="Leucine-rich Repeat Variant"/>
    <property type="match status" value="3"/>
</dbReference>
<name>A0A3S4B826_9PEZI</name>
<dbReference type="GO" id="GO:0070979">
    <property type="term" value="P:protein K11-linked ubiquitination"/>
    <property type="evidence" value="ECO:0007669"/>
    <property type="project" value="TreeGrafter"/>
</dbReference>
<dbReference type="InterPro" id="IPR049255">
    <property type="entry name" value="Apc1_N"/>
</dbReference>
<feature type="compositionally biased region" description="Basic residues" evidence="6">
    <location>
        <begin position="329"/>
        <end position="340"/>
    </location>
</feature>
<evidence type="ECO:0000256" key="1">
    <source>
        <dbReference type="ARBA" id="ARBA00010547"/>
    </source>
</evidence>
<evidence type="ECO:0000313" key="9">
    <source>
        <dbReference type="EMBL" id="SPQ24305.1"/>
    </source>
</evidence>
<dbReference type="InterPro" id="IPR024990">
    <property type="entry name" value="Apc1"/>
</dbReference>
<dbReference type="Pfam" id="PF12859">
    <property type="entry name" value="ANAPC1"/>
    <property type="match status" value="1"/>
</dbReference>
<dbReference type="InterPro" id="IPR011989">
    <property type="entry name" value="ARM-like"/>
</dbReference>
<feature type="compositionally biased region" description="Basic residues" evidence="6">
    <location>
        <begin position="1968"/>
        <end position="1985"/>
    </location>
</feature>
<keyword evidence="2" id="KW-0132">Cell division</keyword>
<evidence type="ECO:0000259" key="8">
    <source>
        <dbReference type="Pfam" id="PF20518"/>
    </source>
</evidence>
<feature type="domain" description="Anaphase-promoting complex subunit 1 middle" evidence="8">
    <location>
        <begin position="1042"/>
        <end position="1096"/>
    </location>
</feature>
<dbReference type="GO" id="GO:0031145">
    <property type="term" value="P:anaphase-promoting complex-dependent catabolic process"/>
    <property type="evidence" value="ECO:0007669"/>
    <property type="project" value="TreeGrafter"/>
</dbReference>
<keyword evidence="3" id="KW-0677">Repeat</keyword>
<evidence type="ECO:0000256" key="5">
    <source>
        <dbReference type="ARBA" id="ARBA00023306"/>
    </source>
</evidence>